<accession>A0ABW4KLA1</accession>
<sequence length="252" mass="28026">MAKGSEGTQNEGVGCIASILFLIVSILAFIKGYTSVGWLILIPILLLNLISFLRYSKGLKRNKEGLMKQLDDLKPETSSFRATQEFTSSNFLTKIAVDEEKERICIWGPQDRSTSKALAGMPYTAFEYDYSDILAVEMSEDGVSLGTKVSETETARNLLDGFISPVDGTFIGGSRPADQPKKHVDSLDLTIVVNHQARPLHFINFYKYVAEGGQAKLKKDSAEYKKHMNALRHWYMLMSFIIEKGEGNAPDG</sequence>
<protein>
    <submittedName>
        <fullName evidence="2">Uncharacterized protein</fullName>
    </submittedName>
</protein>
<keyword evidence="3" id="KW-1185">Reference proteome</keyword>
<feature type="transmembrane region" description="Helical" evidence="1">
    <location>
        <begin position="12"/>
        <end position="30"/>
    </location>
</feature>
<reference evidence="3" key="1">
    <citation type="journal article" date="2019" name="Int. J. Syst. Evol. Microbiol.">
        <title>The Global Catalogue of Microorganisms (GCM) 10K type strain sequencing project: providing services to taxonomists for standard genome sequencing and annotation.</title>
        <authorList>
            <consortium name="The Broad Institute Genomics Platform"/>
            <consortium name="The Broad Institute Genome Sequencing Center for Infectious Disease"/>
            <person name="Wu L."/>
            <person name="Ma J."/>
        </authorList>
    </citation>
    <scope>NUCLEOTIDE SEQUENCE [LARGE SCALE GENOMIC DNA]</scope>
    <source>
        <strain evidence="3">CGMCC 1.12295</strain>
    </source>
</reference>
<keyword evidence="1" id="KW-0472">Membrane</keyword>
<dbReference type="Proteomes" id="UP001597301">
    <property type="component" value="Unassembled WGS sequence"/>
</dbReference>
<evidence type="ECO:0000313" key="3">
    <source>
        <dbReference type="Proteomes" id="UP001597301"/>
    </source>
</evidence>
<gene>
    <name evidence="2" type="ORF">ACFSCZ_19070</name>
</gene>
<keyword evidence="1" id="KW-1133">Transmembrane helix</keyword>
<dbReference type="EMBL" id="JBHUEO010000120">
    <property type="protein sequence ID" value="MFD1708780.1"/>
    <property type="molecule type" value="Genomic_DNA"/>
</dbReference>
<dbReference type="RefSeq" id="WP_380776554.1">
    <property type="nucleotide sequence ID" value="NZ_JBHUEO010000120.1"/>
</dbReference>
<evidence type="ECO:0000256" key="1">
    <source>
        <dbReference type="SAM" id="Phobius"/>
    </source>
</evidence>
<name>A0ABW4KLA1_9BACI</name>
<proteinExistence type="predicted"/>
<evidence type="ECO:0000313" key="2">
    <source>
        <dbReference type="EMBL" id="MFD1708780.1"/>
    </source>
</evidence>
<keyword evidence="1" id="KW-0812">Transmembrane</keyword>
<comment type="caution">
    <text evidence="2">The sequence shown here is derived from an EMBL/GenBank/DDBJ whole genome shotgun (WGS) entry which is preliminary data.</text>
</comment>
<organism evidence="2 3">
    <name type="scientific">Siminovitchia sediminis</name>
    <dbReference type="NCBI Taxonomy" id="1274353"/>
    <lineage>
        <taxon>Bacteria</taxon>
        <taxon>Bacillati</taxon>
        <taxon>Bacillota</taxon>
        <taxon>Bacilli</taxon>
        <taxon>Bacillales</taxon>
        <taxon>Bacillaceae</taxon>
        <taxon>Siminovitchia</taxon>
    </lineage>
</organism>
<feature type="transmembrane region" description="Helical" evidence="1">
    <location>
        <begin position="36"/>
        <end position="53"/>
    </location>
</feature>